<dbReference type="AlphaFoldDB" id="A0A835CYD0"/>
<accession>A0A835CYD0</accession>
<evidence type="ECO:0000313" key="2">
    <source>
        <dbReference type="Proteomes" id="UP000639338"/>
    </source>
</evidence>
<organism evidence="1 2">
    <name type="scientific">Aphidius gifuensis</name>
    <name type="common">Parasitoid wasp</name>
    <dbReference type="NCBI Taxonomy" id="684658"/>
    <lineage>
        <taxon>Eukaryota</taxon>
        <taxon>Metazoa</taxon>
        <taxon>Ecdysozoa</taxon>
        <taxon>Arthropoda</taxon>
        <taxon>Hexapoda</taxon>
        <taxon>Insecta</taxon>
        <taxon>Pterygota</taxon>
        <taxon>Neoptera</taxon>
        <taxon>Endopterygota</taxon>
        <taxon>Hymenoptera</taxon>
        <taxon>Apocrita</taxon>
        <taxon>Ichneumonoidea</taxon>
        <taxon>Braconidae</taxon>
        <taxon>Aphidiinae</taxon>
        <taxon>Aphidius</taxon>
    </lineage>
</organism>
<dbReference type="Proteomes" id="UP000639338">
    <property type="component" value="Unassembled WGS sequence"/>
</dbReference>
<keyword evidence="2" id="KW-1185">Reference proteome</keyword>
<sequence length="127" mass="15457">MENLWLHQSDNKTDNYRNHQIIDYSKKIRCYNKQFSSPVDILSINRKDVDEIDNFYNIVQLHRQQFKSENDKLDPLKYFKQNNHSSMTNLYFSEYPLTYVKYKKPIVLPTTTHLRLNQFPNLPERKL</sequence>
<proteinExistence type="predicted"/>
<name>A0A835CYD0_APHGI</name>
<protein>
    <submittedName>
        <fullName evidence="1">Uncharacterized protein</fullName>
    </submittedName>
</protein>
<dbReference type="EMBL" id="JACMRX010000001">
    <property type="protein sequence ID" value="KAF7998373.1"/>
    <property type="molecule type" value="Genomic_DNA"/>
</dbReference>
<gene>
    <name evidence="1" type="ORF">HCN44_009771</name>
</gene>
<reference evidence="1 2" key="1">
    <citation type="submission" date="2020-08" db="EMBL/GenBank/DDBJ databases">
        <title>Aphidius gifuensis genome sequencing and assembly.</title>
        <authorList>
            <person name="Du Z."/>
        </authorList>
    </citation>
    <scope>NUCLEOTIDE SEQUENCE [LARGE SCALE GENOMIC DNA]</scope>
    <source>
        <strain evidence="1">YNYX2018</strain>
        <tissue evidence="1">Adults</tissue>
    </source>
</reference>
<evidence type="ECO:0000313" key="1">
    <source>
        <dbReference type="EMBL" id="KAF7998373.1"/>
    </source>
</evidence>
<comment type="caution">
    <text evidence="1">The sequence shown here is derived from an EMBL/GenBank/DDBJ whole genome shotgun (WGS) entry which is preliminary data.</text>
</comment>
<dbReference type="OrthoDB" id="8181742at2759"/>